<dbReference type="EMBL" id="JACWUN010000007">
    <property type="protein sequence ID" value="MBD1400500.1"/>
    <property type="molecule type" value="Genomic_DNA"/>
</dbReference>
<organism evidence="2 3">
    <name type="scientific">Pelovirga terrestris</name>
    <dbReference type="NCBI Taxonomy" id="2771352"/>
    <lineage>
        <taxon>Bacteria</taxon>
        <taxon>Pseudomonadati</taxon>
        <taxon>Thermodesulfobacteriota</taxon>
        <taxon>Desulfuromonadia</taxon>
        <taxon>Geobacterales</taxon>
        <taxon>Geobacteraceae</taxon>
        <taxon>Pelovirga</taxon>
    </lineage>
</organism>
<dbReference type="Proteomes" id="UP000632828">
    <property type="component" value="Unassembled WGS sequence"/>
</dbReference>
<dbReference type="RefSeq" id="WP_191155085.1">
    <property type="nucleotide sequence ID" value="NZ_JACWUN010000007.1"/>
</dbReference>
<keyword evidence="3" id="KW-1185">Reference proteome</keyword>
<sequence length="407" mass="45576">MGSQAVAAEENLEALVAQALTRNPEVAVSDARWQMLRQRAEAAGSLEDPMLMLGIQNALVSDPFNFREDPMTQKVIGISQMIPYRGKRGAKTAAAYSEAQAARWLIDERKLELAQMVRETGYRIYAVDKSIGLTEENLQLLDDLIALAETRYAVGRGSMQEILAAQVQRSKMQEMLLVQKQQRQIQQALLNELLARPQVTSVGTMPELTLVEPSLEPEALRQQALSQRPLLHSLAAQHEKSLANQRLAKLDFYPDVTISFEYMQRDRLRSGMGDVEGEDMYALTLSFNLPVQRAKRRAMVHEAASESAMVTNELRAVHNAIEGGITQRLAELELRSGQVILYREAIIPQAEQSLEASVSAYQVGKLEFSMVLDQQMGLFGYQIDYHKMLADYHMSLAQLRTLVGGEL</sequence>
<dbReference type="AlphaFoldDB" id="A0A8J6UIA5"/>
<reference evidence="2" key="1">
    <citation type="submission" date="2020-09" db="EMBL/GenBank/DDBJ databases">
        <title>Pelobacter alkaliphilus sp. nov., a novel anaerobic arsenate-reducing bacterium from terrestrial mud volcano.</title>
        <authorList>
            <person name="Khomyakova M.A."/>
            <person name="Merkel A.Y."/>
            <person name="Slobodkin A.I."/>
        </authorList>
    </citation>
    <scope>NUCLEOTIDE SEQUENCE</scope>
    <source>
        <strain evidence="2">M08fum</strain>
    </source>
</reference>
<evidence type="ECO:0000313" key="3">
    <source>
        <dbReference type="Proteomes" id="UP000632828"/>
    </source>
</evidence>
<accession>A0A8J6UIA5</accession>
<dbReference type="InterPro" id="IPR010131">
    <property type="entry name" value="MdtP/NodT-like"/>
</dbReference>
<gene>
    <name evidence="2" type="ORF">ICT70_07435</name>
</gene>
<evidence type="ECO:0000313" key="2">
    <source>
        <dbReference type="EMBL" id="MBD1400500.1"/>
    </source>
</evidence>
<dbReference type="PANTHER" id="PTHR30203:SF24">
    <property type="entry name" value="BLR4935 PROTEIN"/>
    <property type="match status" value="1"/>
</dbReference>
<dbReference type="InterPro" id="IPR003423">
    <property type="entry name" value="OMP_efflux"/>
</dbReference>
<dbReference type="Gene3D" id="1.20.1600.10">
    <property type="entry name" value="Outer membrane efflux proteins (OEP)"/>
    <property type="match status" value="1"/>
</dbReference>
<evidence type="ECO:0000256" key="1">
    <source>
        <dbReference type="ARBA" id="ARBA00007613"/>
    </source>
</evidence>
<dbReference type="PANTHER" id="PTHR30203">
    <property type="entry name" value="OUTER MEMBRANE CATION EFFLUX PROTEIN"/>
    <property type="match status" value="1"/>
</dbReference>
<dbReference type="Pfam" id="PF02321">
    <property type="entry name" value="OEP"/>
    <property type="match status" value="2"/>
</dbReference>
<comment type="similarity">
    <text evidence="1">Belongs to the outer membrane factor (OMF) (TC 1.B.17) family.</text>
</comment>
<protein>
    <submittedName>
        <fullName evidence="2">TolC family protein</fullName>
    </submittedName>
</protein>
<comment type="caution">
    <text evidence="2">The sequence shown here is derived from an EMBL/GenBank/DDBJ whole genome shotgun (WGS) entry which is preliminary data.</text>
</comment>
<dbReference type="SUPFAM" id="SSF56954">
    <property type="entry name" value="Outer membrane efflux proteins (OEP)"/>
    <property type="match status" value="1"/>
</dbReference>
<name>A0A8J6UIA5_9BACT</name>
<dbReference type="GO" id="GO:0015562">
    <property type="term" value="F:efflux transmembrane transporter activity"/>
    <property type="evidence" value="ECO:0007669"/>
    <property type="project" value="InterPro"/>
</dbReference>
<proteinExistence type="inferred from homology"/>